<protein>
    <submittedName>
        <fullName evidence="1">Uncharacterized protein</fullName>
    </submittedName>
</protein>
<reference evidence="1" key="1">
    <citation type="submission" date="2024-05" db="EMBL/GenBank/DDBJ databases">
        <title>Planctomycetes of the genus Singulisphaera possess chitinolytic capabilities.</title>
        <authorList>
            <person name="Ivanova A."/>
        </authorList>
    </citation>
    <scope>NUCLEOTIDE SEQUENCE</scope>
    <source>
        <strain evidence="1">Ch08T</strain>
    </source>
</reference>
<dbReference type="EMBL" id="CP155447">
    <property type="protein sequence ID" value="XBH08240.1"/>
    <property type="molecule type" value="Genomic_DNA"/>
</dbReference>
<evidence type="ECO:0000313" key="1">
    <source>
        <dbReference type="EMBL" id="XBH08240.1"/>
    </source>
</evidence>
<organism evidence="1">
    <name type="scientific">Singulisphaera sp. Ch08</name>
    <dbReference type="NCBI Taxonomy" id="3120278"/>
    <lineage>
        <taxon>Bacteria</taxon>
        <taxon>Pseudomonadati</taxon>
        <taxon>Planctomycetota</taxon>
        <taxon>Planctomycetia</taxon>
        <taxon>Isosphaerales</taxon>
        <taxon>Isosphaeraceae</taxon>
        <taxon>Singulisphaera</taxon>
    </lineage>
</organism>
<accession>A0AAU7CTG9</accession>
<gene>
    <name evidence="1" type="ORF">V5E97_20010</name>
</gene>
<proteinExistence type="predicted"/>
<name>A0AAU7CTG9_9BACT</name>
<dbReference type="RefSeq" id="WP_406701073.1">
    <property type="nucleotide sequence ID" value="NZ_CP155447.1"/>
</dbReference>
<sequence>MRFGIRGVLAFFTVGGVIALSNARATAQDYGSSGSLGGYGAVSSYANPGIGGGGSGSMIIPYGGMFEGFMPSRMGGGNSLAYRSRPSAAMGSARTSFSLSPLSGTMGQNRGTRMVPGFGGPRGLRVGGGMGQRSPGPGGMGVMPPSLGYPFRQPPSLVPASTPGAGMSM</sequence>
<dbReference type="AlphaFoldDB" id="A0AAU7CTG9"/>